<evidence type="ECO:0000256" key="2">
    <source>
        <dbReference type="ARBA" id="ARBA00022670"/>
    </source>
</evidence>
<evidence type="ECO:0000256" key="1">
    <source>
        <dbReference type="ARBA" id="ARBA00011079"/>
    </source>
</evidence>
<dbReference type="OrthoDB" id="1735038at2759"/>
<dbReference type="InterPro" id="IPR008758">
    <property type="entry name" value="Peptidase_S28"/>
</dbReference>
<dbReference type="GO" id="GO:0070008">
    <property type="term" value="F:serine-type exopeptidase activity"/>
    <property type="evidence" value="ECO:0007669"/>
    <property type="project" value="InterPro"/>
</dbReference>
<evidence type="ECO:0000256" key="6">
    <source>
        <dbReference type="SAM" id="SignalP"/>
    </source>
</evidence>
<evidence type="ECO:0000256" key="4">
    <source>
        <dbReference type="ARBA" id="ARBA00022801"/>
    </source>
</evidence>
<dbReference type="Pfam" id="PF05577">
    <property type="entry name" value="Peptidase_S28"/>
    <property type="match status" value="1"/>
</dbReference>
<reference evidence="7 8" key="1">
    <citation type="submission" date="2016-07" db="EMBL/GenBank/DDBJ databases">
        <title>Pervasive Adenine N6-methylation of Active Genes in Fungi.</title>
        <authorList>
            <consortium name="DOE Joint Genome Institute"/>
            <person name="Mondo S.J."/>
            <person name="Dannebaum R.O."/>
            <person name="Kuo R.C."/>
            <person name="Labutti K."/>
            <person name="Haridas S."/>
            <person name="Kuo A."/>
            <person name="Salamov A."/>
            <person name="Ahrendt S.R."/>
            <person name="Lipzen A."/>
            <person name="Sullivan W."/>
            <person name="Andreopoulos W.B."/>
            <person name="Clum A."/>
            <person name="Lindquist E."/>
            <person name="Daum C."/>
            <person name="Ramamoorthy G.K."/>
            <person name="Gryganskyi A."/>
            <person name="Culley D."/>
            <person name="Magnuson J.K."/>
            <person name="James T.Y."/>
            <person name="O'Malley M.A."/>
            <person name="Stajich J.E."/>
            <person name="Spatafora J.W."/>
            <person name="Visel A."/>
            <person name="Grigoriev I.V."/>
        </authorList>
    </citation>
    <scope>NUCLEOTIDE SEQUENCE [LARGE SCALE GENOMIC DNA]</scope>
    <source>
        <strain evidence="7 8">JEL800</strain>
    </source>
</reference>
<comment type="caution">
    <text evidence="7">The sequence shown here is derived from an EMBL/GenBank/DDBJ whole genome shotgun (WGS) entry which is preliminary data.</text>
</comment>
<evidence type="ECO:0000313" key="7">
    <source>
        <dbReference type="EMBL" id="ORY47744.1"/>
    </source>
</evidence>
<gene>
    <name evidence="7" type="ORF">BCR33DRAFT_677962</name>
</gene>
<evidence type="ECO:0000313" key="8">
    <source>
        <dbReference type="Proteomes" id="UP000193642"/>
    </source>
</evidence>
<dbReference type="GO" id="GO:0008239">
    <property type="term" value="F:dipeptidyl-peptidase activity"/>
    <property type="evidence" value="ECO:0007669"/>
    <property type="project" value="TreeGrafter"/>
</dbReference>
<proteinExistence type="inferred from homology"/>
<dbReference type="Gene3D" id="1.20.120.980">
    <property type="entry name" value="Serine carboxypeptidase S28, SKS domain"/>
    <property type="match status" value="1"/>
</dbReference>
<keyword evidence="4" id="KW-0378">Hydrolase</keyword>
<name>A0A1Y2CLJ9_9FUNG</name>
<dbReference type="PANTHER" id="PTHR11010:SF117">
    <property type="entry name" value="SERINE PROTEASE 16"/>
    <property type="match status" value="1"/>
</dbReference>
<sequence length="547" mass="62620">MMTVAVTALFLLVFPLLVYGQDSFGQKVFWEKRQSVQQAVKKAFKDRIAENDVDNSNGARGHYFQQRVDHFGNQPGIAGSEWFKQYFLVLDTYYKPDGPVLLFLGGESAITTKGLWGLPAQLAQEYGALLVNLEHRFYGAENNRRSVPTSDTSPESLKLLTSRQAIEDAAYFITSFSSLYPEYNLTSQSKWISIGGSYAGALSAWLREKHPELVYAAHASSAPVLANQDFWRYSYSMEAGIDHFSGSKACMNGWTNAMKAMDQTLKEYEGNDVQMFLFQQKFGLPYKVNAPDIGNMVSFILSSTVQYGPSYDYLIKPSFNQNGVTLMDGLCDGKHYPAFTNPSATSDELLESLQRLTKMYYFPYSSLFRKNKWRRNRRDDTEENLHSSYFWAYQECNELGYQPTSQSLDNTEQMIRNYTAYSQFVKPEHWIAACGRNKFPASVSTAINTNDYYGGLAINISRILWVNGDVDPWHWLSKFDSPSSEQRSIIFPGSTHCNDMWGTSTARDDQLPKFYEIFGIYDEWLNITRREPVSFKWKLRMKAKLKN</sequence>
<dbReference type="GO" id="GO:0006508">
    <property type="term" value="P:proteolysis"/>
    <property type="evidence" value="ECO:0007669"/>
    <property type="project" value="UniProtKB-KW"/>
</dbReference>
<comment type="similarity">
    <text evidence="1">Belongs to the peptidase S28 family.</text>
</comment>
<feature type="chain" id="PRO_5013005588" evidence="6">
    <location>
        <begin position="21"/>
        <end position="547"/>
    </location>
</feature>
<dbReference type="InterPro" id="IPR029058">
    <property type="entry name" value="AB_hydrolase_fold"/>
</dbReference>
<accession>A0A1Y2CLJ9</accession>
<keyword evidence="2" id="KW-0645">Protease</keyword>
<protein>
    <submittedName>
        <fullName evidence="7">Peptidase S28</fullName>
    </submittedName>
</protein>
<dbReference type="AlphaFoldDB" id="A0A1Y2CLJ9"/>
<evidence type="ECO:0000256" key="5">
    <source>
        <dbReference type="ARBA" id="ARBA00023180"/>
    </source>
</evidence>
<dbReference type="InterPro" id="IPR042269">
    <property type="entry name" value="Ser_carbopepase_S28_SKS"/>
</dbReference>
<feature type="signal peptide" evidence="6">
    <location>
        <begin position="1"/>
        <end position="20"/>
    </location>
</feature>
<dbReference type="PANTHER" id="PTHR11010">
    <property type="entry name" value="PROTEASE S28 PRO-X CARBOXYPEPTIDASE-RELATED"/>
    <property type="match status" value="1"/>
</dbReference>
<dbReference type="Proteomes" id="UP000193642">
    <property type="component" value="Unassembled WGS sequence"/>
</dbReference>
<keyword evidence="5" id="KW-0325">Glycoprotein</keyword>
<dbReference type="Gene3D" id="3.40.50.1820">
    <property type="entry name" value="alpha/beta hydrolase"/>
    <property type="match status" value="1"/>
</dbReference>
<organism evidence="7 8">
    <name type="scientific">Rhizoclosmatium globosum</name>
    <dbReference type="NCBI Taxonomy" id="329046"/>
    <lineage>
        <taxon>Eukaryota</taxon>
        <taxon>Fungi</taxon>
        <taxon>Fungi incertae sedis</taxon>
        <taxon>Chytridiomycota</taxon>
        <taxon>Chytridiomycota incertae sedis</taxon>
        <taxon>Chytridiomycetes</taxon>
        <taxon>Chytridiales</taxon>
        <taxon>Chytriomycetaceae</taxon>
        <taxon>Rhizoclosmatium</taxon>
    </lineage>
</organism>
<dbReference type="SUPFAM" id="SSF53474">
    <property type="entry name" value="alpha/beta-Hydrolases"/>
    <property type="match status" value="2"/>
</dbReference>
<keyword evidence="3 6" id="KW-0732">Signal</keyword>
<evidence type="ECO:0000256" key="3">
    <source>
        <dbReference type="ARBA" id="ARBA00022729"/>
    </source>
</evidence>
<dbReference type="EMBL" id="MCGO01000013">
    <property type="protein sequence ID" value="ORY47744.1"/>
    <property type="molecule type" value="Genomic_DNA"/>
</dbReference>
<keyword evidence="8" id="KW-1185">Reference proteome</keyword>